<evidence type="ECO:0000256" key="3">
    <source>
        <dbReference type="SAM" id="MobiDB-lite"/>
    </source>
</evidence>
<dbReference type="InterPro" id="IPR036612">
    <property type="entry name" value="KH_dom_type_1_sf"/>
</dbReference>
<dbReference type="InterPro" id="IPR004088">
    <property type="entry name" value="KH_dom_type_1"/>
</dbReference>
<dbReference type="InterPro" id="IPR004087">
    <property type="entry name" value="KH_dom"/>
</dbReference>
<keyword evidence="1" id="KW-0677">Repeat</keyword>
<protein>
    <recommendedName>
        <fullName evidence="4">K Homology domain-containing protein</fullName>
    </recommendedName>
</protein>
<dbReference type="GO" id="GO:0003723">
    <property type="term" value="F:RNA binding"/>
    <property type="evidence" value="ECO:0007669"/>
    <property type="project" value="UniProtKB-UniRule"/>
</dbReference>
<dbReference type="Gene3D" id="3.30.1370.10">
    <property type="entry name" value="K Homology domain, type 1"/>
    <property type="match status" value="1"/>
</dbReference>
<evidence type="ECO:0000259" key="4">
    <source>
        <dbReference type="SMART" id="SM00322"/>
    </source>
</evidence>
<organism evidence="5">
    <name type="scientific">Guillardia theta</name>
    <name type="common">Cryptophyte</name>
    <name type="synonym">Cryptomonas phi</name>
    <dbReference type="NCBI Taxonomy" id="55529"/>
    <lineage>
        <taxon>Eukaryota</taxon>
        <taxon>Cryptophyceae</taxon>
        <taxon>Pyrenomonadales</taxon>
        <taxon>Geminigeraceae</taxon>
        <taxon>Guillardia</taxon>
    </lineage>
</organism>
<sequence>MSLVSDRNEQMSDNMAQPQQQQQQQQQPQKERPAEIYQSIPIPAERVGWIIGKQGAYIQNLEKRSGCSISVSDNPCKEFGREWNYVQLQGSTRSVDKAKKLIYMRLESFRAT</sequence>
<dbReference type="CDD" id="cd00105">
    <property type="entry name" value="KH-I"/>
    <property type="match status" value="1"/>
</dbReference>
<gene>
    <name evidence="5" type="ORF">GTHE00462_LOCUS33046</name>
</gene>
<evidence type="ECO:0000256" key="1">
    <source>
        <dbReference type="ARBA" id="ARBA00022737"/>
    </source>
</evidence>
<feature type="compositionally biased region" description="Basic and acidic residues" evidence="3">
    <location>
        <begin position="1"/>
        <end position="10"/>
    </location>
</feature>
<evidence type="ECO:0000313" key="5">
    <source>
        <dbReference type="EMBL" id="CAE2330754.1"/>
    </source>
</evidence>
<dbReference type="AlphaFoldDB" id="A0A7S4PCY6"/>
<dbReference type="SMART" id="SM00322">
    <property type="entry name" value="KH"/>
    <property type="match status" value="1"/>
</dbReference>
<keyword evidence="2" id="KW-0694">RNA-binding</keyword>
<dbReference type="EMBL" id="HBKN01042226">
    <property type="protein sequence ID" value="CAE2330754.1"/>
    <property type="molecule type" value="Transcribed_RNA"/>
</dbReference>
<dbReference type="SUPFAM" id="SSF54791">
    <property type="entry name" value="Eukaryotic type KH-domain (KH-domain type I)"/>
    <property type="match status" value="1"/>
</dbReference>
<accession>A0A7S4PCY6</accession>
<dbReference type="PROSITE" id="PS50084">
    <property type="entry name" value="KH_TYPE_1"/>
    <property type="match status" value="1"/>
</dbReference>
<feature type="compositionally biased region" description="Low complexity" evidence="3">
    <location>
        <begin position="17"/>
        <end position="28"/>
    </location>
</feature>
<reference evidence="5" key="1">
    <citation type="submission" date="2021-01" db="EMBL/GenBank/DDBJ databases">
        <authorList>
            <person name="Corre E."/>
            <person name="Pelletier E."/>
            <person name="Niang G."/>
            <person name="Scheremetjew M."/>
            <person name="Finn R."/>
            <person name="Kale V."/>
            <person name="Holt S."/>
            <person name="Cochrane G."/>
            <person name="Meng A."/>
            <person name="Brown T."/>
            <person name="Cohen L."/>
        </authorList>
    </citation>
    <scope>NUCLEOTIDE SEQUENCE</scope>
    <source>
        <strain evidence="5">CCMP 2712</strain>
    </source>
</reference>
<feature type="region of interest" description="Disordered" evidence="3">
    <location>
        <begin position="1"/>
        <end position="35"/>
    </location>
</feature>
<feature type="domain" description="K Homology" evidence="4">
    <location>
        <begin position="34"/>
        <end position="107"/>
    </location>
</feature>
<name>A0A7S4PCY6_GUITH</name>
<evidence type="ECO:0000256" key="2">
    <source>
        <dbReference type="PROSITE-ProRule" id="PRU00117"/>
    </source>
</evidence>
<dbReference type="Pfam" id="PF00013">
    <property type="entry name" value="KH_1"/>
    <property type="match status" value="1"/>
</dbReference>
<dbReference type="PANTHER" id="PTHR10288">
    <property type="entry name" value="KH DOMAIN CONTAINING RNA BINDING PROTEIN"/>
    <property type="match status" value="1"/>
</dbReference>
<proteinExistence type="predicted"/>